<dbReference type="InterPro" id="IPR011320">
    <property type="entry name" value="RNase_H1_N"/>
</dbReference>
<dbReference type="AlphaFoldDB" id="A0AAN9I763"/>
<feature type="domain" description="Ribonuclease H1 N-terminal" evidence="1">
    <location>
        <begin position="8"/>
        <end position="55"/>
    </location>
</feature>
<comment type="caution">
    <text evidence="2">The sequence shown here is derived from an EMBL/GenBank/DDBJ whole genome shotgun (WGS) entry which is preliminary data.</text>
</comment>
<dbReference type="InterPro" id="IPR009027">
    <property type="entry name" value="Ribosomal_bL9/RNase_H1_N"/>
</dbReference>
<evidence type="ECO:0000313" key="3">
    <source>
        <dbReference type="Proteomes" id="UP001372338"/>
    </source>
</evidence>
<name>A0AAN9I763_CROPI</name>
<dbReference type="EMBL" id="JAYWIO010000004">
    <property type="protein sequence ID" value="KAK7266185.1"/>
    <property type="molecule type" value="Genomic_DNA"/>
</dbReference>
<dbReference type="Pfam" id="PF01693">
    <property type="entry name" value="Cauli_VI"/>
    <property type="match status" value="1"/>
</dbReference>
<evidence type="ECO:0000313" key="2">
    <source>
        <dbReference type="EMBL" id="KAK7266185.1"/>
    </source>
</evidence>
<protein>
    <recommendedName>
        <fullName evidence="1">Ribonuclease H1 N-terminal domain-containing protein</fullName>
    </recommendedName>
</protein>
<keyword evidence="3" id="KW-1185">Reference proteome</keyword>
<accession>A0AAN9I763</accession>
<dbReference type="Gene3D" id="3.40.970.10">
    <property type="entry name" value="Ribonuclease H1, N-terminal domain"/>
    <property type="match status" value="1"/>
</dbReference>
<evidence type="ECO:0000259" key="1">
    <source>
        <dbReference type="Pfam" id="PF01693"/>
    </source>
</evidence>
<dbReference type="InterPro" id="IPR037056">
    <property type="entry name" value="RNase_H1_N_sf"/>
</dbReference>
<organism evidence="2 3">
    <name type="scientific">Crotalaria pallida</name>
    <name type="common">Smooth rattlebox</name>
    <name type="synonym">Crotalaria striata</name>
    <dbReference type="NCBI Taxonomy" id="3830"/>
    <lineage>
        <taxon>Eukaryota</taxon>
        <taxon>Viridiplantae</taxon>
        <taxon>Streptophyta</taxon>
        <taxon>Embryophyta</taxon>
        <taxon>Tracheophyta</taxon>
        <taxon>Spermatophyta</taxon>
        <taxon>Magnoliopsida</taxon>
        <taxon>eudicotyledons</taxon>
        <taxon>Gunneridae</taxon>
        <taxon>Pentapetalae</taxon>
        <taxon>rosids</taxon>
        <taxon>fabids</taxon>
        <taxon>Fabales</taxon>
        <taxon>Fabaceae</taxon>
        <taxon>Papilionoideae</taxon>
        <taxon>50 kb inversion clade</taxon>
        <taxon>genistoids sensu lato</taxon>
        <taxon>core genistoids</taxon>
        <taxon>Crotalarieae</taxon>
        <taxon>Crotalaria</taxon>
    </lineage>
</organism>
<reference evidence="2 3" key="1">
    <citation type="submission" date="2024-01" db="EMBL/GenBank/DDBJ databases">
        <title>The genomes of 5 underutilized Papilionoideae crops provide insights into root nodulation and disease resistanc.</title>
        <authorList>
            <person name="Yuan L."/>
        </authorList>
    </citation>
    <scope>NUCLEOTIDE SEQUENCE [LARGE SCALE GENOMIC DNA]</scope>
    <source>
        <strain evidence="2">ZHUSHIDOU_FW_LH</strain>
        <tissue evidence="2">Leaf</tissue>
    </source>
</reference>
<proteinExistence type="predicted"/>
<dbReference type="SUPFAM" id="SSF55658">
    <property type="entry name" value="L9 N-domain-like"/>
    <property type="match status" value="1"/>
</dbReference>
<dbReference type="Proteomes" id="UP001372338">
    <property type="component" value="Unassembled WGS sequence"/>
</dbReference>
<sequence length="88" mass="9517">MAEEKEAFYVVKKGDVVGIYKNFTHVKSLLSSSSVAGESISVHKGYSLPKKAEEYLVSHGLKGACYSLGVSSVQEGLFGRLQACPYQV</sequence>
<gene>
    <name evidence="2" type="ORF">RIF29_18827</name>
</gene>